<evidence type="ECO:0000313" key="12">
    <source>
        <dbReference type="Proteomes" id="UP000198145"/>
    </source>
</evidence>
<dbReference type="Gene3D" id="2.40.50.100">
    <property type="match status" value="1"/>
</dbReference>
<evidence type="ECO:0000313" key="11">
    <source>
        <dbReference type="EMBL" id="OWP47889.1"/>
    </source>
</evidence>
<evidence type="ECO:0000259" key="9">
    <source>
        <dbReference type="Pfam" id="PF25944"/>
    </source>
</evidence>
<accession>A0A246F3Z7</accession>
<dbReference type="Proteomes" id="UP000198145">
    <property type="component" value="Unassembled WGS sequence"/>
</dbReference>
<evidence type="ECO:0000256" key="3">
    <source>
        <dbReference type="ARBA" id="ARBA00023054"/>
    </source>
</evidence>
<feature type="region of interest" description="Disordered" evidence="5">
    <location>
        <begin position="368"/>
        <end position="394"/>
    </location>
</feature>
<dbReference type="GO" id="GO:0005886">
    <property type="term" value="C:plasma membrane"/>
    <property type="evidence" value="ECO:0007669"/>
    <property type="project" value="UniProtKB-SubCell"/>
</dbReference>
<dbReference type="eggNOG" id="COG0845">
    <property type="taxonomic scope" value="Bacteria"/>
</dbReference>
<dbReference type="InterPro" id="IPR006143">
    <property type="entry name" value="RND_pump_MFP"/>
</dbReference>
<dbReference type="GO" id="GO:0022857">
    <property type="term" value="F:transmembrane transporter activity"/>
    <property type="evidence" value="ECO:0007669"/>
    <property type="project" value="InterPro"/>
</dbReference>
<evidence type="ECO:0000259" key="10">
    <source>
        <dbReference type="Pfam" id="PF25967"/>
    </source>
</evidence>
<name>A0A246F3Z7_PSENT</name>
<dbReference type="STRING" id="46680.GCA_000807755_02220"/>
<evidence type="ECO:0000256" key="4">
    <source>
        <dbReference type="SAM" id="Coils"/>
    </source>
</evidence>
<evidence type="ECO:0000256" key="2">
    <source>
        <dbReference type="ARBA" id="ARBA00009477"/>
    </source>
</evidence>
<keyword evidence="3 4" id="KW-0175">Coiled coil</keyword>
<feature type="domain" description="Multidrug resistance protein MdtA-like beta-barrel" evidence="9">
    <location>
        <begin position="213"/>
        <end position="300"/>
    </location>
</feature>
<feature type="domain" description="Multidrug resistance protein MdtA-like barrel-sandwich hybrid" evidence="8">
    <location>
        <begin position="64"/>
        <end position="206"/>
    </location>
</feature>
<organism evidence="11 12">
    <name type="scientific">Pseudomonas nitroreducens</name>
    <dbReference type="NCBI Taxonomy" id="46680"/>
    <lineage>
        <taxon>Bacteria</taxon>
        <taxon>Pseudomonadati</taxon>
        <taxon>Pseudomonadota</taxon>
        <taxon>Gammaproteobacteria</taxon>
        <taxon>Pseudomonadales</taxon>
        <taxon>Pseudomonadaceae</taxon>
        <taxon>Pseudomonas</taxon>
    </lineage>
</organism>
<dbReference type="PANTHER" id="PTHR30158">
    <property type="entry name" value="ACRA/E-RELATED COMPONENT OF DRUG EFFLUX TRANSPORTER"/>
    <property type="match status" value="1"/>
</dbReference>
<feature type="chain" id="PRO_5012760797" evidence="6">
    <location>
        <begin position="27"/>
        <end position="394"/>
    </location>
</feature>
<proteinExistence type="inferred from homology"/>
<dbReference type="Gene3D" id="2.40.30.170">
    <property type="match status" value="1"/>
</dbReference>
<sequence length="394" mass="42677">MPFARRLPVALAVVGLPVLFSAWVQAEDKPAAAAPPPPAVTVEVAKSAPVPLTFEYAARTAGYREVEVRAQVSGILQRRTYEEGRPVKEGQVLFRIDPRPYQAALGQAKGSLAQTQARYRQTERDLKRIRELQRKGFASESELDRYTSDFEQAKADVEAARANVQAKQIDLNYTTVTAPISGMASKEVRSEGSLVVASDPNSSLLTKLTQLDPVYVNFAYPDTQASQMNDGVKSGRYILPKDGKLTAELRFGDGSKYPIEGVVDFTDSFVNTGTGTVNARAVVPNPHNLLIPGQFVRILITGITQSNAVTLPERALAQGPRGTFVYVVDKDGFARVRQVTTSKTVNGRWIIDAGVDDGDHVIVEGIPKVRPDQPVKASEAAPQAPAPQPAQAQS</sequence>
<keyword evidence="6" id="KW-0732">Signal</keyword>
<comment type="similarity">
    <text evidence="2">Belongs to the membrane fusion protein (MFP) (TC 8.A.1) family.</text>
</comment>
<dbReference type="FunFam" id="2.40.420.20:FF:000001">
    <property type="entry name" value="Efflux RND transporter periplasmic adaptor subunit"/>
    <property type="match status" value="1"/>
</dbReference>
<dbReference type="NCBIfam" id="TIGR01730">
    <property type="entry name" value="RND_mfp"/>
    <property type="match status" value="1"/>
</dbReference>
<feature type="coiled-coil region" evidence="4">
    <location>
        <begin position="112"/>
        <end position="170"/>
    </location>
</feature>
<gene>
    <name evidence="11" type="ORF">CEG18_25550</name>
</gene>
<evidence type="ECO:0000256" key="5">
    <source>
        <dbReference type="SAM" id="MobiDB-lite"/>
    </source>
</evidence>
<feature type="domain" description="Multidrug resistance protein MdtA-like C-terminal permuted SH3" evidence="10">
    <location>
        <begin position="307"/>
        <end position="366"/>
    </location>
</feature>
<reference evidence="11 12" key="1">
    <citation type="submission" date="2017-06" db="EMBL/GenBank/DDBJ databases">
        <title>Draft genome of Pseudomonas nitroreducens DF05.</title>
        <authorList>
            <person name="Iyer R."/>
        </authorList>
    </citation>
    <scope>NUCLEOTIDE SEQUENCE [LARGE SCALE GENOMIC DNA]</scope>
    <source>
        <strain evidence="11 12">DF05</strain>
    </source>
</reference>
<dbReference type="Pfam" id="PF25917">
    <property type="entry name" value="BSH_RND"/>
    <property type="match status" value="1"/>
</dbReference>
<comment type="subcellular location">
    <subcellularLocation>
        <location evidence="1">Cell inner membrane</location>
        <topology evidence="1">Lipid-anchor</topology>
    </subcellularLocation>
</comment>
<evidence type="ECO:0000259" key="7">
    <source>
        <dbReference type="Pfam" id="PF25876"/>
    </source>
</evidence>
<dbReference type="InterPro" id="IPR058625">
    <property type="entry name" value="MdtA-like_BSH"/>
</dbReference>
<protein>
    <submittedName>
        <fullName evidence="11">Efflux transporter periplasmic adaptor subunit</fullName>
    </submittedName>
</protein>
<dbReference type="Pfam" id="PF25944">
    <property type="entry name" value="Beta-barrel_RND"/>
    <property type="match status" value="1"/>
</dbReference>
<dbReference type="InterPro" id="IPR058627">
    <property type="entry name" value="MdtA-like_C"/>
</dbReference>
<feature type="domain" description="Multidrug resistance protein MdtA-like alpha-helical hairpin" evidence="7">
    <location>
        <begin position="105"/>
        <end position="174"/>
    </location>
</feature>
<dbReference type="Pfam" id="PF25876">
    <property type="entry name" value="HH_MFP_RND"/>
    <property type="match status" value="1"/>
</dbReference>
<comment type="caution">
    <text evidence="11">The sequence shown here is derived from an EMBL/GenBank/DDBJ whole genome shotgun (WGS) entry which is preliminary data.</text>
</comment>
<dbReference type="Pfam" id="PF25967">
    <property type="entry name" value="RND-MFP_C"/>
    <property type="match status" value="1"/>
</dbReference>
<dbReference type="GO" id="GO:0046677">
    <property type="term" value="P:response to antibiotic"/>
    <property type="evidence" value="ECO:0007669"/>
    <property type="project" value="TreeGrafter"/>
</dbReference>
<feature type="signal peptide" evidence="6">
    <location>
        <begin position="1"/>
        <end position="26"/>
    </location>
</feature>
<dbReference type="EMBL" id="NJBA01000011">
    <property type="protein sequence ID" value="OWP47889.1"/>
    <property type="molecule type" value="Genomic_DNA"/>
</dbReference>
<dbReference type="Gene3D" id="1.10.287.470">
    <property type="entry name" value="Helix hairpin bin"/>
    <property type="match status" value="1"/>
</dbReference>
<dbReference type="Gene3D" id="2.40.420.20">
    <property type="match status" value="1"/>
</dbReference>
<evidence type="ECO:0000256" key="1">
    <source>
        <dbReference type="ARBA" id="ARBA00004519"/>
    </source>
</evidence>
<evidence type="ECO:0000256" key="6">
    <source>
        <dbReference type="SAM" id="SignalP"/>
    </source>
</evidence>
<dbReference type="RefSeq" id="WP_088421281.1">
    <property type="nucleotide sequence ID" value="NZ_NJBA01000011.1"/>
</dbReference>
<evidence type="ECO:0000259" key="8">
    <source>
        <dbReference type="Pfam" id="PF25917"/>
    </source>
</evidence>
<dbReference type="AlphaFoldDB" id="A0A246F3Z7"/>
<dbReference type="InterPro" id="IPR058626">
    <property type="entry name" value="MdtA-like_b-barrel"/>
</dbReference>
<dbReference type="InterPro" id="IPR058624">
    <property type="entry name" value="MdtA-like_HH"/>
</dbReference>
<dbReference type="SUPFAM" id="SSF111369">
    <property type="entry name" value="HlyD-like secretion proteins"/>
    <property type="match status" value="1"/>
</dbReference>